<evidence type="ECO:0008006" key="4">
    <source>
        <dbReference type="Google" id="ProtNLM"/>
    </source>
</evidence>
<dbReference type="Proteomes" id="UP000794436">
    <property type="component" value="Unassembled WGS sequence"/>
</dbReference>
<accession>A0A8K1CSP6</accession>
<feature type="chain" id="PRO_5035464479" description="Secreted protein" evidence="1">
    <location>
        <begin position="19"/>
        <end position="234"/>
    </location>
</feature>
<dbReference type="AlphaFoldDB" id="A0A8K1CSP6"/>
<evidence type="ECO:0000313" key="3">
    <source>
        <dbReference type="Proteomes" id="UP000794436"/>
    </source>
</evidence>
<gene>
    <name evidence="2" type="ORF">Poli38472_005992</name>
</gene>
<sequence>MMTARVLLMLLAVTTVAAYEYVPTPLCSPEQAEAFKAVQQQQPDKCVLQSLHFEVCDDDCLAYNERVAAAAPNCSIGGGDPETEAATYLLKQCKNYHLTTFNKYMPKESPGLRNCTSTEQIEWDKTTAPFTPIALCVPTTIGGKPYCSADCLKVIEDTITKAPQCAMRGAFAAGEAIKDLLVACIKAIDYNLEGNKVLQTVVPGNSDSESAAPRVPVAAVATTIVLGLVAAGLV</sequence>
<keyword evidence="1" id="KW-0732">Signal</keyword>
<dbReference type="EMBL" id="SPLM01000002">
    <property type="protein sequence ID" value="TMW68524.1"/>
    <property type="molecule type" value="Genomic_DNA"/>
</dbReference>
<evidence type="ECO:0000313" key="2">
    <source>
        <dbReference type="EMBL" id="TMW68524.1"/>
    </source>
</evidence>
<evidence type="ECO:0000256" key="1">
    <source>
        <dbReference type="SAM" id="SignalP"/>
    </source>
</evidence>
<protein>
    <recommendedName>
        <fullName evidence="4">Secreted protein</fullName>
    </recommendedName>
</protein>
<feature type="signal peptide" evidence="1">
    <location>
        <begin position="1"/>
        <end position="18"/>
    </location>
</feature>
<proteinExistence type="predicted"/>
<name>A0A8K1CSP6_PYTOL</name>
<keyword evidence="3" id="KW-1185">Reference proteome</keyword>
<organism evidence="2 3">
    <name type="scientific">Pythium oligandrum</name>
    <name type="common">Mycoparasitic fungus</name>
    <dbReference type="NCBI Taxonomy" id="41045"/>
    <lineage>
        <taxon>Eukaryota</taxon>
        <taxon>Sar</taxon>
        <taxon>Stramenopiles</taxon>
        <taxon>Oomycota</taxon>
        <taxon>Peronosporomycetes</taxon>
        <taxon>Pythiales</taxon>
        <taxon>Pythiaceae</taxon>
        <taxon>Pythium</taxon>
    </lineage>
</organism>
<dbReference type="OrthoDB" id="182942at2759"/>
<comment type="caution">
    <text evidence="2">The sequence shown here is derived from an EMBL/GenBank/DDBJ whole genome shotgun (WGS) entry which is preliminary data.</text>
</comment>
<reference evidence="2" key="1">
    <citation type="submission" date="2019-03" db="EMBL/GenBank/DDBJ databases">
        <title>Long read genome sequence of the mycoparasitic Pythium oligandrum ATCC 38472 isolated from sugarbeet rhizosphere.</title>
        <authorList>
            <person name="Gaulin E."/>
        </authorList>
    </citation>
    <scope>NUCLEOTIDE SEQUENCE</scope>
    <source>
        <strain evidence="2">ATCC 38472_TT</strain>
    </source>
</reference>